<dbReference type="InterPro" id="IPR021858">
    <property type="entry name" value="Fun_TF"/>
</dbReference>
<dbReference type="Gene3D" id="4.10.240.10">
    <property type="entry name" value="Zn(2)-C6 fungal-type DNA-binding domain"/>
    <property type="match status" value="1"/>
</dbReference>
<comment type="caution">
    <text evidence="6">The sequence shown here is derived from an EMBL/GenBank/DDBJ whole genome shotgun (WGS) entry which is preliminary data.</text>
</comment>
<feature type="region of interest" description="Disordered" evidence="4">
    <location>
        <begin position="160"/>
        <end position="352"/>
    </location>
</feature>
<dbReference type="InterPro" id="IPR036864">
    <property type="entry name" value="Zn2-C6_fun-type_DNA-bd_sf"/>
</dbReference>
<protein>
    <recommendedName>
        <fullName evidence="5">Zn(2)-C6 fungal-type domain-containing protein</fullName>
    </recommendedName>
</protein>
<dbReference type="PANTHER" id="PTHR37534">
    <property type="entry name" value="TRANSCRIPTIONAL ACTIVATOR PROTEIN UGA3"/>
    <property type="match status" value="1"/>
</dbReference>
<organism evidence="6 7">
    <name type="scientific">Dactylellina haptotyla (strain CBS 200.50)</name>
    <name type="common">Nematode-trapping fungus</name>
    <name type="synonym">Monacrosporium haptotylum</name>
    <dbReference type="NCBI Taxonomy" id="1284197"/>
    <lineage>
        <taxon>Eukaryota</taxon>
        <taxon>Fungi</taxon>
        <taxon>Dikarya</taxon>
        <taxon>Ascomycota</taxon>
        <taxon>Pezizomycotina</taxon>
        <taxon>Orbiliomycetes</taxon>
        <taxon>Orbiliales</taxon>
        <taxon>Orbiliaceae</taxon>
        <taxon>Dactylellina</taxon>
    </lineage>
</organism>
<feature type="compositionally biased region" description="Pro residues" evidence="4">
    <location>
        <begin position="789"/>
        <end position="848"/>
    </location>
</feature>
<feature type="compositionally biased region" description="Polar residues" evidence="4">
    <location>
        <begin position="312"/>
        <end position="328"/>
    </location>
</feature>
<dbReference type="OMA" id="IAGIWMN"/>
<feature type="domain" description="Zn(2)-C6 fungal-type" evidence="5">
    <location>
        <begin position="39"/>
        <end position="67"/>
    </location>
</feature>
<name>S8BZL5_DACHA</name>
<dbReference type="Proteomes" id="UP000015100">
    <property type="component" value="Unassembled WGS sequence"/>
</dbReference>
<feature type="compositionally biased region" description="Low complexity" evidence="4">
    <location>
        <begin position="294"/>
        <end position="307"/>
    </location>
</feature>
<dbReference type="Pfam" id="PF11951">
    <property type="entry name" value="Fungal_trans_2"/>
    <property type="match status" value="1"/>
</dbReference>
<feature type="compositionally biased region" description="Polar residues" evidence="4">
    <location>
        <begin position="182"/>
        <end position="210"/>
    </location>
</feature>
<dbReference type="STRING" id="1284197.S8BZL5"/>
<dbReference type="GO" id="GO:0045944">
    <property type="term" value="P:positive regulation of transcription by RNA polymerase II"/>
    <property type="evidence" value="ECO:0007669"/>
    <property type="project" value="TreeGrafter"/>
</dbReference>
<dbReference type="SUPFAM" id="SSF57701">
    <property type="entry name" value="Zn2/Cys6 DNA-binding domain"/>
    <property type="match status" value="1"/>
</dbReference>
<feature type="compositionally biased region" description="Polar residues" evidence="4">
    <location>
        <begin position="274"/>
        <end position="293"/>
    </location>
</feature>
<evidence type="ECO:0000256" key="3">
    <source>
        <dbReference type="SAM" id="Coils"/>
    </source>
</evidence>
<comment type="subcellular location">
    <subcellularLocation>
        <location evidence="1">Nucleus</location>
    </subcellularLocation>
</comment>
<dbReference type="SMART" id="SM00066">
    <property type="entry name" value="GAL4"/>
    <property type="match status" value="1"/>
</dbReference>
<feature type="compositionally biased region" description="Low complexity" evidence="4">
    <location>
        <begin position="257"/>
        <end position="272"/>
    </location>
</feature>
<evidence type="ECO:0000256" key="4">
    <source>
        <dbReference type="SAM" id="MobiDB-lite"/>
    </source>
</evidence>
<dbReference type="OrthoDB" id="5391043at2759"/>
<dbReference type="PROSITE" id="PS00463">
    <property type="entry name" value="ZN2_CY6_FUNGAL_1"/>
    <property type="match status" value="1"/>
</dbReference>
<reference evidence="7" key="2">
    <citation type="submission" date="2013-04" db="EMBL/GenBank/DDBJ databases">
        <title>Genomic mechanisms accounting for the adaptation to parasitism in nematode-trapping fungi.</title>
        <authorList>
            <person name="Ahren D.G."/>
        </authorList>
    </citation>
    <scope>NUCLEOTIDE SEQUENCE [LARGE SCALE GENOMIC DNA]</scope>
    <source>
        <strain evidence="7">CBS 200.50</strain>
    </source>
</reference>
<keyword evidence="3" id="KW-0175">Coiled coil</keyword>
<dbReference type="AlphaFoldDB" id="S8BZL5"/>
<feature type="region of interest" description="Disordered" evidence="4">
    <location>
        <begin position="1"/>
        <end position="37"/>
    </location>
</feature>
<dbReference type="GO" id="GO:0005634">
    <property type="term" value="C:nucleus"/>
    <property type="evidence" value="ECO:0007669"/>
    <property type="project" value="UniProtKB-SubCell"/>
</dbReference>
<dbReference type="Pfam" id="PF00172">
    <property type="entry name" value="Zn_clus"/>
    <property type="match status" value="1"/>
</dbReference>
<gene>
    <name evidence="6" type="ORF">H072_1134</name>
</gene>
<dbReference type="GO" id="GO:0000976">
    <property type="term" value="F:transcription cis-regulatory region binding"/>
    <property type="evidence" value="ECO:0007669"/>
    <property type="project" value="TreeGrafter"/>
</dbReference>
<dbReference type="InterPro" id="IPR001138">
    <property type="entry name" value="Zn2Cys6_DnaBD"/>
</dbReference>
<keyword evidence="2" id="KW-0539">Nucleus</keyword>
<dbReference type="GO" id="GO:0000981">
    <property type="term" value="F:DNA-binding transcription factor activity, RNA polymerase II-specific"/>
    <property type="evidence" value="ECO:0007669"/>
    <property type="project" value="InterPro"/>
</dbReference>
<evidence type="ECO:0000256" key="1">
    <source>
        <dbReference type="ARBA" id="ARBA00004123"/>
    </source>
</evidence>
<feature type="region of interest" description="Disordered" evidence="4">
    <location>
        <begin position="1088"/>
        <end position="1112"/>
    </location>
</feature>
<evidence type="ECO:0000313" key="7">
    <source>
        <dbReference type="Proteomes" id="UP000015100"/>
    </source>
</evidence>
<evidence type="ECO:0000259" key="5">
    <source>
        <dbReference type="PROSITE" id="PS50048"/>
    </source>
</evidence>
<dbReference type="EMBL" id="AQGS01000031">
    <property type="protein sequence ID" value="EPS44868.1"/>
    <property type="molecule type" value="Genomic_DNA"/>
</dbReference>
<dbReference type="CDD" id="cd00067">
    <property type="entry name" value="GAL4"/>
    <property type="match status" value="1"/>
</dbReference>
<feature type="region of interest" description="Disordered" evidence="4">
    <location>
        <begin position="636"/>
        <end position="657"/>
    </location>
</feature>
<feature type="compositionally biased region" description="Gly residues" evidence="4">
    <location>
        <begin position="849"/>
        <end position="858"/>
    </location>
</feature>
<dbReference type="HOGENOM" id="CLU_006603_0_0_1"/>
<feature type="coiled-coil region" evidence="3">
    <location>
        <begin position="593"/>
        <end position="620"/>
    </location>
</feature>
<keyword evidence="7" id="KW-1185">Reference proteome</keyword>
<accession>S8BZL5</accession>
<feature type="region of interest" description="Disordered" evidence="4">
    <location>
        <begin position="781"/>
        <end position="911"/>
    </location>
</feature>
<evidence type="ECO:0000256" key="2">
    <source>
        <dbReference type="ARBA" id="ARBA00023242"/>
    </source>
</evidence>
<dbReference type="PANTHER" id="PTHR37534:SF23">
    <property type="entry name" value="ZN(II)2CYS6 TRANSCRIPTION FACTOR (EUROFUNG)"/>
    <property type="match status" value="1"/>
</dbReference>
<dbReference type="PROSITE" id="PS50048">
    <property type="entry name" value="ZN2_CY6_FUNGAL_2"/>
    <property type="match status" value="1"/>
</dbReference>
<dbReference type="eggNOG" id="ENOG502QT9U">
    <property type="taxonomic scope" value="Eukaryota"/>
</dbReference>
<sequence>MSSPANVETHSPPEQPEKSGAGGEPSKSTRVSKKRTKTGCLTCRKRRIKCGEERPTCNNCVKSKRVCEGYSQRVVFKLGGFGNEDGQLDSMGYYGYQDPQMPYMHGSDPNLPYALQAARGNMNLQRIAPAPFTRRIVDEGLPENQLHTSLPPHLQYFAQQSSHAPGSLPQAQDDIPPGYPQDPNSSAYIDQHRGSVSSIPPIDTTLSHRGSVSLVSPSHPPPLSATESHWPASATSTTHPNIEAGYGPRHSYSHEMTSPSASSSTSFSLASPITHRTSVTTAPSRPSNASEVSPMNPYGYNPYDPGYEVQHAQYQSANYPPGQYSSPQYKVEPDYDPHRFQGSTPVQEQQEQEQVQDISIAQNDQQVEQKEEDEDEEVEYEKVDEDFEDDDEDIYDELDDQVPMDLDVVPRQKIATAITPYTEGNEFTRLTFRSFLPEAGTLIRYSPVAGASPLSNPTTARIFCHWVYVVAPSLSIFERHPANPHQAFTPGTKLNGPQNLWCYTIPTMSLSSPLLLHALLAVASLHIAKLSDEPITSSYVHYHFSLRRLRKAISDDKERANVTTLAGTLLLAYYETMAADVRKWSSHLQGAKNLLKEIDFDNLNRRMEILEDEELTQQQQQQSAAFEGISSIRNRKLHQKGARVGPSDRSSPTDDPIRRYILGSRERRKMSQAEKARVNTAKTSNTRDQEIAIMQSDLFWFFAKQDAYQSLLSGEGLVLDYAHWGQCPPRPRIGTLGTSYGSTDYLFLLYGRIADFQARDAKRKAEVEKYGPAPAIIELMKSMRGPPGQGGPPPMGGQGGPPPPGGAQGGPPPGWQGGPPPGWQGGPPPGWQGGPPPGMGGGPPPGMGGPPSGMGGPPSGMPPGGMADAPPMGPPTSPSVDNNNQSPPNAANTGPNMPPPPPSKYSKAELESMTAEAGMEWIEIYKALLLFQESLGDEFQPLEEELMPVQHSPFGDAIYYRTYSVSCLQALYKTAHIILERTHPSMPSNGWIAAGIAARKTAALAHEMGRIAAGLFPPLQATEISPPLGGALIEISFCMLFAGVQYQDVNQRKWVVDHMYNVGKMTGWGTANRCAMGCERAWEKAAQMGKGPPYTRKRTSEPREAPVGSSQDGPNYVFLGSANKAHWAAGLLGPLETQMETMALAGVNSGI</sequence>
<dbReference type="GO" id="GO:0008270">
    <property type="term" value="F:zinc ion binding"/>
    <property type="evidence" value="ECO:0007669"/>
    <property type="project" value="InterPro"/>
</dbReference>
<reference evidence="6 7" key="1">
    <citation type="journal article" date="2013" name="PLoS Genet.">
        <title>Genomic mechanisms accounting for the adaptation to parasitism in nematode-trapping fungi.</title>
        <authorList>
            <person name="Meerupati T."/>
            <person name="Andersson K.M."/>
            <person name="Friman E."/>
            <person name="Kumar D."/>
            <person name="Tunlid A."/>
            <person name="Ahren D."/>
        </authorList>
    </citation>
    <scope>NUCLEOTIDE SEQUENCE [LARGE SCALE GENOMIC DNA]</scope>
    <source>
        <strain evidence="6 7">CBS 200.50</strain>
    </source>
</reference>
<proteinExistence type="predicted"/>
<evidence type="ECO:0000313" key="6">
    <source>
        <dbReference type="EMBL" id="EPS44868.1"/>
    </source>
</evidence>